<dbReference type="InterPro" id="IPR011053">
    <property type="entry name" value="Single_hybrid_motif"/>
</dbReference>
<dbReference type="PANTHER" id="PTHR43257:SF2">
    <property type="entry name" value="PYRUVATE DEHYDROGENASE E1 COMPONENT SUBUNIT BETA"/>
    <property type="match status" value="1"/>
</dbReference>
<dbReference type="CDD" id="cd02000">
    <property type="entry name" value="TPP_E1_PDC_ADC_BCADC"/>
    <property type="match status" value="1"/>
</dbReference>
<dbReference type="SMART" id="SM00861">
    <property type="entry name" value="Transket_pyr"/>
    <property type="match status" value="1"/>
</dbReference>
<dbReference type="Gene3D" id="3.40.50.920">
    <property type="match status" value="1"/>
</dbReference>
<dbReference type="Pfam" id="PF00364">
    <property type="entry name" value="Biotin_lipoyl"/>
    <property type="match status" value="1"/>
</dbReference>
<dbReference type="PATRIC" id="fig|1609981.3.peg.2584"/>
<name>A0A0G3ENH6_9BACT</name>
<dbReference type="InterPro" id="IPR016039">
    <property type="entry name" value="Thiolase-like"/>
</dbReference>
<dbReference type="KEGG" id="vbl:L21SP4_02476"/>
<dbReference type="CDD" id="cd06849">
    <property type="entry name" value="lipoyl_domain"/>
    <property type="match status" value="1"/>
</dbReference>
<feature type="domain" description="Lipoyl-binding" evidence="8">
    <location>
        <begin position="672"/>
        <end position="747"/>
    </location>
</feature>
<dbReference type="NCBIfam" id="NF006829">
    <property type="entry name" value="PRK09352.1"/>
    <property type="match status" value="1"/>
</dbReference>
<dbReference type="GO" id="GO:0016624">
    <property type="term" value="F:oxidoreductase activity, acting on the aldehyde or oxo group of donors, disulfide as acceptor"/>
    <property type="evidence" value="ECO:0007669"/>
    <property type="project" value="InterPro"/>
</dbReference>
<dbReference type="Pfam" id="PF08545">
    <property type="entry name" value="ACP_syn_III"/>
    <property type="match status" value="1"/>
</dbReference>
<dbReference type="SUPFAM" id="SSF53901">
    <property type="entry name" value="Thiolase-like"/>
    <property type="match status" value="1"/>
</dbReference>
<evidence type="ECO:0000256" key="1">
    <source>
        <dbReference type="ARBA" id="ARBA00001938"/>
    </source>
</evidence>
<gene>
    <name evidence="9" type="ORF">L21SP4_02476</name>
</gene>
<dbReference type="SUPFAM" id="SSF51230">
    <property type="entry name" value="Single hybrid motif"/>
    <property type="match status" value="1"/>
</dbReference>
<dbReference type="STRING" id="1307763.L21SP4_02476"/>
<evidence type="ECO:0000256" key="6">
    <source>
        <dbReference type="ARBA" id="ARBA00023002"/>
    </source>
</evidence>
<evidence type="ECO:0000256" key="3">
    <source>
        <dbReference type="ARBA" id="ARBA00003906"/>
    </source>
</evidence>
<comment type="function">
    <text evidence="3">E1 component of the 2-oxoglutarate dehydrogenase (OGDH) complex which catalyzes the decarboxylation of 2-oxoglutarate, the first step in the conversion of 2-oxoglutarate to succinyl-CoA and CO(2).</text>
</comment>
<evidence type="ECO:0000259" key="8">
    <source>
        <dbReference type="PROSITE" id="PS50968"/>
    </source>
</evidence>
<dbReference type="Pfam" id="PF02780">
    <property type="entry name" value="Transketolase_C"/>
    <property type="match status" value="1"/>
</dbReference>
<accession>A0A0G3ENH6</accession>
<keyword evidence="7" id="KW-0786">Thiamine pyrophosphate</keyword>
<dbReference type="InterPro" id="IPR013747">
    <property type="entry name" value="ACP_syn_III_C"/>
</dbReference>
<dbReference type="Pfam" id="PF02779">
    <property type="entry name" value="Transket_pyr"/>
    <property type="match status" value="1"/>
</dbReference>
<evidence type="ECO:0000256" key="2">
    <source>
        <dbReference type="ARBA" id="ARBA00001964"/>
    </source>
</evidence>
<dbReference type="EMBL" id="CP010904">
    <property type="protein sequence ID" value="AKJ65699.1"/>
    <property type="molecule type" value="Genomic_DNA"/>
</dbReference>
<dbReference type="Gene3D" id="2.40.50.100">
    <property type="match status" value="1"/>
</dbReference>
<dbReference type="OrthoDB" id="8732661at2"/>
<dbReference type="CDD" id="cd00830">
    <property type="entry name" value="KAS_III"/>
    <property type="match status" value="1"/>
</dbReference>
<dbReference type="Proteomes" id="UP000035268">
    <property type="component" value="Chromosome"/>
</dbReference>
<dbReference type="Gene3D" id="3.40.47.10">
    <property type="match status" value="1"/>
</dbReference>
<protein>
    <submittedName>
        <fullName evidence="9">Putative transketolase</fullName>
    </submittedName>
</protein>
<keyword evidence="6" id="KW-0560">Oxidoreductase</keyword>
<keyword evidence="4" id="KW-0808">Transferase</keyword>
<proteinExistence type="predicted"/>
<evidence type="ECO:0000313" key="9">
    <source>
        <dbReference type="EMBL" id="AKJ65699.1"/>
    </source>
</evidence>
<dbReference type="InterPro" id="IPR003016">
    <property type="entry name" value="2-oxoA_DH_lipoyl-BS"/>
</dbReference>
<comment type="cofactor">
    <cofactor evidence="1">
        <name>(R)-lipoate</name>
        <dbReference type="ChEBI" id="CHEBI:83088"/>
    </cofactor>
</comment>
<comment type="cofactor">
    <cofactor evidence="2">
        <name>thiamine diphosphate</name>
        <dbReference type="ChEBI" id="CHEBI:58937"/>
    </cofactor>
</comment>
<dbReference type="InterPro" id="IPR001017">
    <property type="entry name" value="DH_E1"/>
</dbReference>
<dbReference type="InterPro" id="IPR005475">
    <property type="entry name" value="Transketolase-like_Pyr-bd"/>
</dbReference>
<evidence type="ECO:0000256" key="5">
    <source>
        <dbReference type="ARBA" id="ARBA00022823"/>
    </source>
</evidence>
<dbReference type="GO" id="GO:0006633">
    <property type="term" value="P:fatty acid biosynthetic process"/>
    <property type="evidence" value="ECO:0007669"/>
    <property type="project" value="InterPro"/>
</dbReference>
<dbReference type="InterPro" id="IPR029061">
    <property type="entry name" value="THDP-binding"/>
</dbReference>
<dbReference type="InterPro" id="IPR033248">
    <property type="entry name" value="Transketolase_C"/>
</dbReference>
<evidence type="ECO:0000256" key="7">
    <source>
        <dbReference type="ARBA" id="ARBA00023052"/>
    </source>
</evidence>
<dbReference type="InterPro" id="IPR000089">
    <property type="entry name" value="Biotin_lipoyl"/>
</dbReference>
<organism evidence="9 10">
    <name type="scientific">Kiritimatiella glycovorans</name>
    <dbReference type="NCBI Taxonomy" id="1307763"/>
    <lineage>
        <taxon>Bacteria</taxon>
        <taxon>Pseudomonadati</taxon>
        <taxon>Kiritimatiellota</taxon>
        <taxon>Kiritimatiellia</taxon>
        <taxon>Kiritimatiellales</taxon>
        <taxon>Kiritimatiellaceae</taxon>
        <taxon>Kiritimatiella</taxon>
    </lineage>
</organism>
<dbReference type="InterPro" id="IPR009014">
    <property type="entry name" value="Transketo_C/PFOR_II"/>
</dbReference>
<dbReference type="SUPFAM" id="SSF52518">
    <property type="entry name" value="Thiamin diphosphate-binding fold (THDP-binding)"/>
    <property type="match status" value="2"/>
</dbReference>
<dbReference type="AlphaFoldDB" id="A0A0G3ENH6"/>
<dbReference type="Pfam" id="PF08541">
    <property type="entry name" value="ACP_syn_III_C"/>
    <property type="match status" value="1"/>
</dbReference>
<dbReference type="Pfam" id="PF00676">
    <property type="entry name" value="E1_dh"/>
    <property type="match status" value="1"/>
</dbReference>
<evidence type="ECO:0000256" key="4">
    <source>
        <dbReference type="ARBA" id="ARBA00022679"/>
    </source>
</evidence>
<sequence>MDTSTLLELYRPIWTARRVDEMEQALAHRGEAFFFIPGSGHEAAAALAPHLTAADWLHCHYRDKALALARGVSVESMFAALLARDPSGSAGRRMPDFPCDPELNILSTPTLVGNNALQAAGVAAAVKDREGAPVVYCGLGDGATQEGEFFEAVAEAVRATLPVLFVVQDNRYALSTLTAGQTFYSTPDGNPETFYGLPIRRVEGADVAACHETFGAAVAEAREHRRPQIVCMRCERLQSHTNADDHTAYRTEEDLAEAAEHGDPLRNLERMLIDAGEEASRLRAIEEECEQAVQDALAAARAGAEPEAALSAKKPLPVELTDPKREYRGTGERKLTMIAALRAALRVRLEEEDAAYVWGEDLEDPKGDVFGLAKGLSSAFPGRVRNAPLSEATIVGAAVGQALAGRRPVACLQFADFLPPAFNQIASELGTMYWRTNGRLEAPVTVLSVCGGYRPGLGPFHAQTPSAVAAHLPGIDVFLPSTAADAAGLLLAALRSDRPSIFFYPKNLLNDRSVATSEDIDRHFVPIGKARIARAGGDLTLVAWGSTMPTALRTAEAVEQAGLSVEVVDLRTLSPWDREAVFESTSKTGRLLVIDEDHQTCGMAGEVCAAVAEAQGERVRVARLGAADAYVPYHFGNQLDVLPSFRPVLEKAAEMLDCSVRWNRRAEEEEGRVTVKTLGSSPSDETVKIVELHAAAGEAVEEGAPLASVEADKATMEIEAPLAGTVEKVLLSEGDEVDVGAPLLTLVPSVEAAARPQTTDDPGIPVVEKQRSVTEAAAPATQGHERESAPTVISSICSALGSQLKTNDELVEICPGWSPDDVVQRTGIRKRHWIGEGESALSLAVDACHKLFEREGVTVNDFDAIICSTGTPPSTTPSLACRILKELSPEEGETLIPAHDINAACSGYLYALQQACDMLEHDPGARILLVTSETLSPMLNKDDPGTFFLFGDAATASLVSREQRGGNLNLRVGRPVLSAMGAEEKVLYVPSLQSGTFMEMDGRSVFRIAVRKMIDMLDRACAQEGATVDDLSLIVPHQANGRIIEAIRKAIKFPTDKVFYYIRDYGNTSSNTIPLSLEALPSDLPPGGKIGLTAFGGGFTFAAGVVETLERPQ</sequence>
<dbReference type="GO" id="GO:0004315">
    <property type="term" value="F:3-oxoacyl-[acyl-carrier-protein] synthase activity"/>
    <property type="evidence" value="ECO:0007669"/>
    <property type="project" value="InterPro"/>
</dbReference>
<dbReference type="Gene3D" id="3.40.50.970">
    <property type="match status" value="2"/>
</dbReference>
<evidence type="ECO:0000313" key="10">
    <source>
        <dbReference type="Proteomes" id="UP000035268"/>
    </source>
</evidence>
<dbReference type="RefSeq" id="WP_052882899.1">
    <property type="nucleotide sequence ID" value="NZ_CP010904.1"/>
</dbReference>
<dbReference type="SUPFAM" id="SSF52922">
    <property type="entry name" value="TK C-terminal domain-like"/>
    <property type="match status" value="1"/>
</dbReference>
<dbReference type="PROSITE" id="PS50968">
    <property type="entry name" value="BIOTINYL_LIPOYL"/>
    <property type="match status" value="1"/>
</dbReference>
<keyword evidence="10" id="KW-1185">Reference proteome</keyword>
<dbReference type="PANTHER" id="PTHR43257">
    <property type="entry name" value="PYRUVATE DEHYDROGENASE E1 COMPONENT BETA SUBUNIT"/>
    <property type="match status" value="1"/>
</dbReference>
<reference evidence="9 10" key="2">
    <citation type="journal article" date="2016" name="ISME J.">
        <title>Characterization of the first cultured representative of Verrucomicrobia subdivision 5 indicates the proposal of a novel phylum.</title>
        <authorList>
            <person name="Spring S."/>
            <person name="Bunk B."/>
            <person name="Sproer C."/>
            <person name="Schumann P."/>
            <person name="Rohde M."/>
            <person name="Tindall B.J."/>
            <person name="Klenk H.P."/>
        </authorList>
    </citation>
    <scope>NUCLEOTIDE SEQUENCE [LARGE SCALE GENOMIC DNA]</scope>
    <source>
        <strain evidence="9 10">L21-Fru-AB</strain>
    </source>
</reference>
<keyword evidence="5" id="KW-0450">Lipoyl</keyword>
<reference evidence="10" key="1">
    <citation type="submission" date="2015-02" db="EMBL/GenBank/DDBJ databases">
        <title>Description and complete genome sequence of the first cultured representative of the subdivision 5 of the Verrucomicrobia phylum.</title>
        <authorList>
            <person name="Spring S."/>
            <person name="Bunk B."/>
            <person name="Sproer C."/>
            <person name="Klenk H.-P."/>
        </authorList>
    </citation>
    <scope>NUCLEOTIDE SEQUENCE [LARGE SCALE GENOMIC DNA]</scope>
    <source>
        <strain evidence="10">L21-Fru-AB</strain>
    </source>
</reference>
<dbReference type="InterPro" id="IPR013751">
    <property type="entry name" value="ACP_syn_III_N"/>
</dbReference>
<dbReference type="PROSITE" id="PS00189">
    <property type="entry name" value="LIPOYL"/>
    <property type="match status" value="1"/>
</dbReference>